<dbReference type="CDD" id="cd16514">
    <property type="entry name" value="RING-HC_LONFs_rpt2"/>
    <property type="match status" value="1"/>
</dbReference>
<keyword evidence="1" id="KW-0479">Metal-binding</keyword>
<name>A0A4S8MYL5_DENBC</name>
<gene>
    <name evidence="8" type="ORF">K435DRAFT_832987</name>
</gene>
<protein>
    <submittedName>
        <fullName evidence="8">LON-domain-containing protein</fullName>
    </submittedName>
</protein>
<evidence type="ECO:0000259" key="7">
    <source>
        <dbReference type="PROSITE" id="PS51787"/>
    </source>
</evidence>
<dbReference type="PANTHER" id="PTHR23327">
    <property type="entry name" value="RING FINGER PROTEIN 127"/>
    <property type="match status" value="1"/>
</dbReference>
<accession>A0A4S8MYL5</accession>
<dbReference type="Gene3D" id="2.30.130.40">
    <property type="entry name" value="LON domain-like"/>
    <property type="match status" value="1"/>
</dbReference>
<dbReference type="EMBL" id="ML179035">
    <property type="protein sequence ID" value="THV08547.1"/>
    <property type="molecule type" value="Genomic_DNA"/>
</dbReference>
<evidence type="ECO:0000256" key="3">
    <source>
        <dbReference type="ARBA" id="ARBA00022833"/>
    </source>
</evidence>
<dbReference type="PROSITE" id="PS51787">
    <property type="entry name" value="LON_N"/>
    <property type="match status" value="1"/>
</dbReference>
<feature type="domain" description="RING-type" evidence="6">
    <location>
        <begin position="115"/>
        <end position="153"/>
    </location>
</feature>
<dbReference type="PANTHER" id="PTHR23327:SF42">
    <property type="entry name" value="LON PEPTIDASE N-TERMINAL DOMAIN AND RING FINGER PROTEIN C14F5.10C"/>
    <property type="match status" value="1"/>
</dbReference>
<dbReference type="InterPro" id="IPR001841">
    <property type="entry name" value="Znf_RING"/>
</dbReference>
<dbReference type="InterPro" id="IPR046336">
    <property type="entry name" value="Lon_prtase_N_sf"/>
</dbReference>
<feature type="compositionally biased region" description="Polar residues" evidence="5">
    <location>
        <begin position="368"/>
        <end position="380"/>
    </location>
</feature>
<dbReference type="InterPro" id="IPR013083">
    <property type="entry name" value="Znf_RING/FYVE/PHD"/>
</dbReference>
<evidence type="ECO:0000256" key="5">
    <source>
        <dbReference type="SAM" id="MobiDB-lite"/>
    </source>
</evidence>
<feature type="domain" description="Lon N-terminal" evidence="7">
    <location>
        <begin position="199"/>
        <end position="473"/>
    </location>
</feature>
<evidence type="ECO:0000313" key="8">
    <source>
        <dbReference type="EMBL" id="THV08547.1"/>
    </source>
</evidence>
<feature type="compositionally biased region" description="Low complexity" evidence="5">
    <location>
        <begin position="330"/>
        <end position="345"/>
    </location>
</feature>
<dbReference type="Proteomes" id="UP000297245">
    <property type="component" value="Unassembled WGS sequence"/>
</dbReference>
<evidence type="ECO:0000256" key="4">
    <source>
        <dbReference type="PROSITE-ProRule" id="PRU00175"/>
    </source>
</evidence>
<evidence type="ECO:0000256" key="1">
    <source>
        <dbReference type="ARBA" id="ARBA00022723"/>
    </source>
</evidence>
<dbReference type="AlphaFoldDB" id="A0A4S8MYL5"/>
<proteinExistence type="predicted"/>
<evidence type="ECO:0000256" key="2">
    <source>
        <dbReference type="ARBA" id="ARBA00022771"/>
    </source>
</evidence>
<keyword evidence="2 4" id="KW-0863">Zinc-finger</keyword>
<dbReference type="Gene3D" id="3.30.40.10">
    <property type="entry name" value="Zinc/RING finger domain, C3HC4 (zinc finger)"/>
    <property type="match status" value="2"/>
</dbReference>
<dbReference type="Pfam" id="PF02190">
    <property type="entry name" value="LON_substr_bdg"/>
    <property type="match status" value="1"/>
</dbReference>
<dbReference type="OrthoDB" id="264917at2759"/>
<evidence type="ECO:0000259" key="6">
    <source>
        <dbReference type="PROSITE" id="PS50089"/>
    </source>
</evidence>
<organism evidence="8 9">
    <name type="scientific">Dendrothele bispora (strain CBS 962.96)</name>
    <dbReference type="NCBI Taxonomy" id="1314807"/>
    <lineage>
        <taxon>Eukaryota</taxon>
        <taxon>Fungi</taxon>
        <taxon>Dikarya</taxon>
        <taxon>Basidiomycota</taxon>
        <taxon>Agaricomycotina</taxon>
        <taxon>Agaricomycetes</taxon>
        <taxon>Agaricomycetidae</taxon>
        <taxon>Agaricales</taxon>
        <taxon>Agaricales incertae sedis</taxon>
        <taxon>Dendrothele</taxon>
    </lineage>
</organism>
<feature type="compositionally biased region" description="Pro residues" evidence="5">
    <location>
        <begin position="346"/>
        <end position="355"/>
    </location>
</feature>
<dbReference type="InterPro" id="IPR003111">
    <property type="entry name" value="Lon_prtase_N"/>
</dbReference>
<dbReference type="InterPro" id="IPR015947">
    <property type="entry name" value="PUA-like_sf"/>
</dbReference>
<dbReference type="PROSITE" id="PS50089">
    <property type="entry name" value="ZF_RING_2"/>
    <property type="match status" value="1"/>
</dbReference>
<feature type="compositionally biased region" description="Low complexity" evidence="5">
    <location>
        <begin position="356"/>
        <end position="367"/>
    </location>
</feature>
<dbReference type="GO" id="GO:0008270">
    <property type="term" value="F:zinc ion binding"/>
    <property type="evidence" value="ECO:0007669"/>
    <property type="project" value="UniProtKB-KW"/>
</dbReference>
<dbReference type="SUPFAM" id="SSF57850">
    <property type="entry name" value="RING/U-box"/>
    <property type="match status" value="2"/>
</dbReference>
<dbReference type="SUPFAM" id="SSF88697">
    <property type="entry name" value="PUA domain-like"/>
    <property type="match status" value="1"/>
</dbReference>
<keyword evidence="9" id="KW-1185">Reference proteome</keyword>
<dbReference type="InterPro" id="IPR017907">
    <property type="entry name" value="Znf_RING_CS"/>
</dbReference>
<dbReference type="Gene3D" id="1.20.58.1480">
    <property type="match status" value="1"/>
</dbReference>
<dbReference type="SMART" id="SM00464">
    <property type="entry name" value="LON"/>
    <property type="match status" value="1"/>
</dbReference>
<sequence length="485" mass="54557">MSSNLPDLLKCAVCGAQLVNPTTLKCGHTICTRHSACTLHPQPVTSDHRVDVSLKKIIALSSKHRQSNSTDSDLLSHLLGESARQRATRPDEPLIPSQDDSTSLLEKELLAECTCEICYTIFFEPMTTPCQHTFCSRCLHRSLDHSTLCPLCREQLPSFAHFQNHPTSELMLRILLDAFPEIYQEREQAIHAEERDARLSTPIFVCHLSFPGMPILLHFFEPRYRLMLRRCLASPRPAFGMIMSSSSSASSSSSSTLNSQGQVEYGTMLEIRSVQMLPDGRSMVETWGTHRFRILERGIMDGYVVARVERIDDYPDDPEDELEGRIEEVSQTSSSSSLSRISRSSPSPPHPPSSPSSPRSRSQFQPSNTTQISVPTSSPQRPLPLSTAALIAHCNSFLAQLHTNTTPWVVQRLSYTHGPPPPSPDDPSFDAGNFSFYVGTVLPIDEWEKAKLLPVRSVRMRLKMCVWWIEGLRRNWWFERGCVVL</sequence>
<dbReference type="SMART" id="SM00184">
    <property type="entry name" value="RING"/>
    <property type="match status" value="2"/>
</dbReference>
<dbReference type="GO" id="GO:0061630">
    <property type="term" value="F:ubiquitin protein ligase activity"/>
    <property type="evidence" value="ECO:0007669"/>
    <property type="project" value="TreeGrafter"/>
</dbReference>
<feature type="region of interest" description="Disordered" evidence="5">
    <location>
        <begin position="314"/>
        <end position="381"/>
    </location>
</feature>
<evidence type="ECO:0000313" key="9">
    <source>
        <dbReference type="Proteomes" id="UP000297245"/>
    </source>
</evidence>
<dbReference type="Pfam" id="PF13923">
    <property type="entry name" value="zf-C3HC4_2"/>
    <property type="match status" value="1"/>
</dbReference>
<dbReference type="PROSITE" id="PS00518">
    <property type="entry name" value="ZF_RING_1"/>
    <property type="match status" value="1"/>
</dbReference>
<keyword evidence="3" id="KW-0862">Zinc</keyword>
<reference evidence="8 9" key="1">
    <citation type="journal article" date="2019" name="Nat. Ecol. Evol.">
        <title>Megaphylogeny resolves global patterns of mushroom evolution.</title>
        <authorList>
            <person name="Varga T."/>
            <person name="Krizsan K."/>
            <person name="Foldi C."/>
            <person name="Dima B."/>
            <person name="Sanchez-Garcia M."/>
            <person name="Sanchez-Ramirez S."/>
            <person name="Szollosi G.J."/>
            <person name="Szarkandi J.G."/>
            <person name="Papp V."/>
            <person name="Albert L."/>
            <person name="Andreopoulos W."/>
            <person name="Angelini C."/>
            <person name="Antonin V."/>
            <person name="Barry K.W."/>
            <person name="Bougher N.L."/>
            <person name="Buchanan P."/>
            <person name="Buyck B."/>
            <person name="Bense V."/>
            <person name="Catcheside P."/>
            <person name="Chovatia M."/>
            <person name="Cooper J."/>
            <person name="Damon W."/>
            <person name="Desjardin D."/>
            <person name="Finy P."/>
            <person name="Geml J."/>
            <person name="Haridas S."/>
            <person name="Hughes K."/>
            <person name="Justo A."/>
            <person name="Karasinski D."/>
            <person name="Kautmanova I."/>
            <person name="Kiss B."/>
            <person name="Kocsube S."/>
            <person name="Kotiranta H."/>
            <person name="LaButti K.M."/>
            <person name="Lechner B.E."/>
            <person name="Liimatainen K."/>
            <person name="Lipzen A."/>
            <person name="Lukacs Z."/>
            <person name="Mihaltcheva S."/>
            <person name="Morgado L.N."/>
            <person name="Niskanen T."/>
            <person name="Noordeloos M.E."/>
            <person name="Ohm R.A."/>
            <person name="Ortiz-Santana B."/>
            <person name="Ovrebo C."/>
            <person name="Racz N."/>
            <person name="Riley R."/>
            <person name="Savchenko A."/>
            <person name="Shiryaev A."/>
            <person name="Soop K."/>
            <person name="Spirin V."/>
            <person name="Szebenyi C."/>
            <person name="Tomsovsky M."/>
            <person name="Tulloss R.E."/>
            <person name="Uehling J."/>
            <person name="Grigoriev I.V."/>
            <person name="Vagvolgyi C."/>
            <person name="Papp T."/>
            <person name="Martin F.M."/>
            <person name="Miettinen O."/>
            <person name="Hibbett D.S."/>
            <person name="Nagy L.G."/>
        </authorList>
    </citation>
    <scope>NUCLEOTIDE SEQUENCE [LARGE SCALE GENOMIC DNA]</scope>
    <source>
        <strain evidence="8 9">CBS 962.96</strain>
    </source>
</reference>